<reference evidence="3 4" key="1">
    <citation type="submission" date="2021-03" db="EMBL/GenBank/DDBJ databases">
        <title>Sequencing the genomes of 1000 actinobacteria strains.</title>
        <authorList>
            <person name="Klenk H.-P."/>
        </authorList>
    </citation>
    <scope>NUCLEOTIDE SEQUENCE [LARGE SCALE GENOMIC DNA]</scope>
    <source>
        <strain evidence="3 4">DSM 45516</strain>
    </source>
</reference>
<feature type="compositionally biased region" description="Basic and acidic residues" evidence="1">
    <location>
        <begin position="170"/>
        <end position="182"/>
    </location>
</feature>
<feature type="transmembrane region" description="Helical" evidence="2">
    <location>
        <begin position="101"/>
        <end position="119"/>
    </location>
</feature>
<dbReference type="Proteomes" id="UP001519325">
    <property type="component" value="Unassembled WGS sequence"/>
</dbReference>
<feature type="transmembrane region" description="Helical" evidence="2">
    <location>
        <begin position="131"/>
        <end position="153"/>
    </location>
</feature>
<gene>
    <name evidence="3" type="ORF">BJ987_007049</name>
</gene>
<dbReference type="RefSeq" id="WP_209897312.1">
    <property type="nucleotide sequence ID" value="NZ_JAGGMR010000001.1"/>
</dbReference>
<evidence type="ECO:0008006" key="5">
    <source>
        <dbReference type="Google" id="ProtNLM"/>
    </source>
</evidence>
<feature type="transmembrane region" description="Helical" evidence="2">
    <location>
        <begin position="26"/>
        <end position="48"/>
    </location>
</feature>
<keyword evidence="4" id="KW-1185">Reference proteome</keyword>
<sequence>MRIRVEGKSGGVRVRMQFEQHRRRWLAVRVMLGILTATGLVTGLWAVLAPRSWYTSFPGLGLRWVAVDGPFNHHLAGDVGGFFLSLGAISAFALWRGGPALAQAAGLGWLVFSVPHLIYHATHKPAELGSFSYTMSLLAVLALLGLGLACMLVPPRGPHVPDPQPIEFRFPSRRDPSRRNPR</sequence>
<evidence type="ECO:0000313" key="3">
    <source>
        <dbReference type="EMBL" id="MBP2194148.1"/>
    </source>
</evidence>
<feature type="region of interest" description="Disordered" evidence="1">
    <location>
        <begin position="163"/>
        <end position="182"/>
    </location>
</feature>
<comment type="caution">
    <text evidence="3">The sequence shown here is derived from an EMBL/GenBank/DDBJ whole genome shotgun (WGS) entry which is preliminary data.</text>
</comment>
<evidence type="ECO:0000256" key="2">
    <source>
        <dbReference type="SAM" id="Phobius"/>
    </source>
</evidence>
<keyword evidence="2" id="KW-1133">Transmembrane helix</keyword>
<feature type="transmembrane region" description="Helical" evidence="2">
    <location>
        <begin position="75"/>
        <end position="94"/>
    </location>
</feature>
<dbReference type="EMBL" id="JAGGMR010000001">
    <property type="protein sequence ID" value="MBP2194148.1"/>
    <property type="molecule type" value="Genomic_DNA"/>
</dbReference>
<keyword evidence="2" id="KW-0472">Membrane</keyword>
<evidence type="ECO:0000313" key="4">
    <source>
        <dbReference type="Proteomes" id="UP001519325"/>
    </source>
</evidence>
<proteinExistence type="predicted"/>
<organism evidence="3 4">
    <name type="scientific">Nocardia goodfellowii</name>
    <dbReference type="NCBI Taxonomy" id="882446"/>
    <lineage>
        <taxon>Bacteria</taxon>
        <taxon>Bacillati</taxon>
        <taxon>Actinomycetota</taxon>
        <taxon>Actinomycetes</taxon>
        <taxon>Mycobacteriales</taxon>
        <taxon>Nocardiaceae</taxon>
        <taxon>Nocardia</taxon>
    </lineage>
</organism>
<accession>A0ABS4QR06</accession>
<keyword evidence="2" id="KW-0812">Transmembrane</keyword>
<evidence type="ECO:0000256" key="1">
    <source>
        <dbReference type="SAM" id="MobiDB-lite"/>
    </source>
</evidence>
<name>A0ABS4QR06_9NOCA</name>
<protein>
    <recommendedName>
        <fullName evidence="5">DUF4383 domain-containing protein</fullName>
    </recommendedName>
</protein>